<feature type="transmembrane region" description="Helical" evidence="1">
    <location>
        <begin position="96"/>
        <end position="114"/>
    </location>
</feature>
<name>A0ABM6MX80_9FLAO</name>
<sequence length="118" mass="13972">MIDFTKSTSLMKEIINNPSFLFYTWFLAIICFYVGIIVLRKKNKLLKYFTSEIKNREDFQISINTGVIPEELLDDLESGSEYSIRKIYVLKFYSKILFYTFLFLAGIMVVRILILKLQ</sequence>
<gene>
    <name evidence="2" type="ORF">BAZ09_016530</name>
</gene>
<keyword evidence="1" id="KW-0472">Membrane</keyword>
<organism evidence="2 3">
    <name type="scientific">Elizabethkingia anophelis R26</name>
    <dbReference type="NCBI Taxonomy" id="1246994"/>
    <lineage>
        <taxon>Bacteria</taxon>
        <taxon>Pseudomonadati</taxon>
        <taxon>Bacteroidota</taxon>
        <taxon>Flavobacteriia</taxon>
        <taxon>Flavobacteriales</taxon>
        <taxon>Weeksellaceae</taxon>
        <taxon>Elizabethkingia</taxon>
    </lineage>
</organism>
<evidence type="ECO:0000313" key="3">
    <source>
        <dbReference type="Proteomes" id="UP000190057"/>
    </source>
</evidence>
<keyword evidence="3" id="KW-1185">Reference proteome</keyword>
<feature type="transmembrane region" description="Helical" evidence="1">
    <location>
        <begin position="20"/>
        <end position="39"/>
    </location>
</feature>
<evidence type="ECO:0000313" key="2">
    <source>
        <dbReference type="EMBL" id="ATC37749.1"/>
    </source>
</evidence>
<keyword evidence="1" id="KW-1133">Transmembrane helix</keyword>
<evidence type="ECO:0000256" key="1">
    <source>
        <dbReference type="SAM" id="Phobius"/>
    </source>
</evidence>
<keyword evidence="1" id="KW-0812">Transmembrane</keyword>
<dbReference type="EMBL" id="CP023401">
    <property type="protein sequence ID" value="ATC37749.1"/>
    <property type="molecule type" value="Genomic_DNA"/>
</dbReference>
<protein>
    <submittedName>
        <fullName evidence="2">Uncharacterized protein</fullName>
    </submittedName>
</protein>
<dbReference type="GeneID" id="56686097"/>
<reference evidence="2 3" key="1">
    <citation type="submission" date="2017-09" db="EMBL/GenBank/DDBJ databases">
        <title>Complete circularized genomes of four mosquito-derived Elizabethkingia anophelis isolates.</title>
        <authorList>
            <person name="Nicholson A.C."/>
            <person name="Xu J."/>
        </authorList>
    </citation>
    <scope>NUCLEOTIDE SEQUENCE [LARGE SCALE GENOMIC DNA]</scope>
    <source>
        <strain evidence="2 3">R26</strain>
    </source>
</reference>
<proteinExistence type="predicted"/>
<accession>A0ABM6MX80</accession>
<dbReference type="RefSeq" id="WP_009088937.1">
    <property type="nucleotide sequence ID" value="NZ_ANIW01000048.1"/>
</dbReference>
<dbReference type="Proteomes" id="UP000190057">
    <property type="component" value="Chromosome"/>
</dbReference>